<protein>
    <submittedName>
        <fullName evidence="1">Uncharacterized protein</fullName>
    </submittedName>
</protein>
<sequence>MSTQTHTICSTHWSTYPKIHSRRGIDGVSCRLKISTPITTPIKISFHRMPTNITGLDYAQSLWRCFRCSAAISGTIIDGALIIRRSPVRRRNRAALRRLALRSDR</sequence>
<evidence type="ECO:0000313" key="1">
    <source>
        <dbReference type="EMBL" id="RRT76093.1"/>
    </source>
</evidence>
<evidence type="ECO:0000313" key="2">
    <source>
        <dbReference type="Proteomes" id="UP000287651"/>
    </source>
</evidence>
<proteinExistence type="predicted"/>
<dbReference type="AlphaFoldDB" id="A0A427AIK1"/>
<organism evidence="1 2">
    <name type="scientific">Ensete ventricosum</name>
    <name type="common">Abyssinian banana</name>
    <name type="synonym">Musa ensete</name>
    <dbReference type="NCBI Taxonomy" id="4639"/>
    <lineage>
        <taxon>Eukaryota</taxon>
        <taxon>Viridiplantae</taxon>
        <taxon>Streptophyta</taxon>
        <taxon>Embryophyta</taxon>
        <taxon>Tracheophyta</taxon>
        <taxon>Spermatophyta</taxon>
        <taxon>Magnoliopsida</taxon>
        <taxon>Liliopsida</taxon>
        <taxon>Zingiberales</taxon>
        <taxon>Musaceae</taxon>
        <taxon>Ensete</taxon>
    </lineage>
</organism>
<dbReference type="EMBL" id="AMZH03002292">
    <property type="protein sequence ID" value="RRT76093.1"/>
    <property type="molecule type" value="Genomic_DNA"/>
</dbReference>
<comment type="caution">
    <text evidence="1">The sequence shown here is derived from an EMBL/GenBank/DDBJ whole genome shotgun (WGS) entry which is preliminary data.</text>
</comment>
<accession>A0A427AIK1</accession>
<gene>
    <name evidence="1" type="ORF">B296_00016896</name>
</gene>
<dbReference type="Proteomes" id="UP000287651">
    <property type="component" value="Unassembled WGS sequence"/>
</dbReference>
<name>A0A427AIK1_ENSVE</name>
<reference evidence="1 2" key="1">
    <citation type="journal article" date="2014" name="Agronomy (Basel)">
        <title>A Draft Genome Sequence for Ensete ventricosum, the Drought-Tolerant Tree Against Hunger.</title>
        <authorList>
            <person name="Harrison J."/>
            <person name="Moore K.A."/>
            <person name="Paszkiewicz K."/>
            <person name="Jones T."/>
            <person name="Grant M."/>
            <person name="Ambacheew D."/>
            <person name="Muzemil S."/>
            <person name="Studholme D.J."/>
        </authorList>
    </citation>
    <scope>NUCLEOTIDE SEQUENCE [LARGE SCALE GENOMIC DNA]</scope>
</reference>